<comment type="caution">
    <text evidence="1">The sequence shown here is derived from an EMBL/GenBank/DDBJ whole genome shotgun (WGS) entry which is preliminary data.</text>
</comment>
<evidence type="ECO:0000313" key="2">
    <source>
        <dbReference type="Proteomes" id="UP001165960"/>
    </source>
</evidence>
<proteinExistence type="predicted"/>
<protein>
    <submittedName>
        <fullName evidence="1">Uncharacterized protein</fullName>
    </submittedName>
</protein>
<sequence>MTQNPANMVMVHSKACDNCRRLRVGCDRELPQCGRCRLAKNTCTYQHQLKREAKVRKTNQYESTLHTYRAFLPPPEEELSSRPLVLKWVDVPTQEKPEQRLELDPAQGSCKASPRVGRMDRRVSKGCTSRALSPSKNFKQRAMIKLVSNQGSLMHSTSLQKMFFVLIGARFTKNIKAPLAHLSQGRNNTFFIRCLRGEKLGDKNQILVRLDEQSRMTPALLALRNAAYDAHFRYENSLFMLFLGRKGFECMFRSQLLHLSVFLSGLQYIPGVDKSLALELITLTTEQLKQYCLQKNLASILFSRYLFYTGPISGICLIRLYSPV</sequence>
<evidence type="ECO:0000313" key="1">
    <source>
        <dbReference type="EMBL" id="KAJ9062140.1"/>
    </source>
</evidence>
<keyword evidence="2" id="KW-1185">Reference proteome</keyword>
<dbReference type="EMBL" id="QTSX02005022">
    <property type="protein sequence ID" value="KAJ9062140.1"/>
    <property type="molecule type" value="Genomic_DNA"/>
</dbReference>
<dbReference type="Proteomes" id="UP001165960">
    <property type="component" value="Unassembled WGS sequence"/>
</dbReference>
<organism evidence="1 2">
    <name type="scientific">Entomophthora muscae</name>
    <dbReference type="NCBI Taxonomy" id="34485"/>
    <lineage>
        <taxon>Eukaryota</taxon>
        <taxon>Fungi</taxon>
        <taxon>Fungi incertae sedis</taxon>
        <taxon>Zoopagomycota</taxon>
        <taxon>Entomophthoromycotina</taxon>
        <taxon>Entomophthoromycetes</taxon>
        <taxon>Entomophthorales</taxon>
        <taxon>Entomophthoraceae</taxon>
        <taxon>Entomophthora</taxon>
    </lineage>
</organism>
<reference evidence="1" key="1">
    <citation type="submission" date="2022-04" db="EMBL/GenBank/DDBJ databases">
        <title>Genome of the entomopathogenic fungus Entomophthora muscae.</title>
        <authorList>
            <person name="Elya C."/>
            <person name="Lovett B.R."/>
            <person name="Lee E."/>
            <person name="Macias A.M."/>
            <person name="Hajek A.E."/>
            <person name="De Bivort B.L."/>
            <person name="Kasson M.T."/>
            <person name="De Fine Licht H.H."/>
            <person name="Stajich J.E."/>
        </authorList>
    </citation>
    <scope>NUCLEOTIDE SEQUENCE</scope>
    <source>
        <strain evidence="1">Berkeley</strain>
    </source>
</reference>
<accession>A0ACC2SIG4</accession>
<gene>
    <name evidence="1" type="ORF">DSO57_1013833</name>
</gene>
<name>A0ACC2SIG4_9FUNG</name>